<evidence type="ECO:0000313" key="5">
    <source>
        <dbReference type="WBParaSite" id="HPBE_0002407001-mRNA-1"/>
    </source>
</evidence>
<feature type="coiled-coil region" evidence="1">
    <location>
        <begin position="159"/>
        <end position="186"/>
    </location>
</feature>
<proteinExistence type="predicted"/>
<reference evidence="3 4" key="1">
    <citation type="submission" date="2018-11" db="EMBL/GenBank/DDBJ databases">
        <authorList>
            <consortium name="Pathogen Informatics"/>
        </authorList>
    </citation>
    <scope>NUCLEOTIDE SEQUENCE [LARGE SCALE GENOMIC DNA]</scope>
</reference>
<dbReference type="Proteomes" id="UP000050761">
    <property type="component" value="Unassembled WGS sequence"/>
</dbReference>
<reference evidence="5" key="2">
    <citation type="submission" date="2019-09" db="UniProtKB">
        <authorList>
            <consortium name="WormBaseParasite"/>
        </authorList>
    </citation>
    <scope>IDENTIFICATION</scope>
</reference>
<protein>
    <submittedName>
        <fullName evidence="5">CCHC-type domain-containing protein</fullName>
    </submittedName>
</protein>
<dbReference type="WBParaSite" id="HPBE_0002407001-mRNA-1">
    <property type="protein sequence ID" value="HPBE_0002407001-mRNA-1"/>
    <property type="gene ID" value="HPBE_0002407001"/>
</dbReference>
<keyword evidence="1" id="KW-0175">Coiled coil</keyword>
<name>A0A183GN00_HELPZ</name>
<accession>A0A3P8HH22</accession>
<gene>
    <name evidence="3" type="ORF">HPBE_LOCUS24069</name>
</gene>
<evidence type="ECO:0000256" key="2">
    <source>
        <dbReference type="SAM" id="MobiDB-lite"/>
    </source>
</evidence>
<dbReference type="OrthoDB" id="5875301at2759"/>
<evidence type="ECO:0000313" key="3">
    <source>
        <dbReference type="EMBL" id="VDP42686.1"/>
    </source>
</evidence>
<evidence type="ECO:0000313" key="4">
    <source>
        <dbReference type="Proteomes" id="UP000050761"/>
    </source>
</evidence>
<dbReference type="EMBL" id="UZAH01035803">
    <property type="protein sequence ID" value="VDP42686.1"/>
    <property type="molecule type" value="Genomic_DNA"/>
</dbReference>
<sequence length="388" mass="45467">MYTSMYEVLNISEMDYERQNVRRLKRQLKRLQAALPPLPSPQQLRKNFVNSSIQLMNTVETIELLKDDVKFFYNSQEPWGKLERNAQILELTVDKTRLQLLFLQHHLQTLCAVIRLLIANDSISKAAWEELISQPENYVSTSNKEKELPYQPELTERIIRDQINAIEELFASIREMKAECLNEERAQRECTQDQIFSALQSLNNNFHDVKSKLEAIKLPITSPPGEDRSSSRKQERDRIQANIDFMETPQVPEAPYIDLRAIENIEDRLNAAKDELTVQQKHFMSISRRRTCPTRNYGAEISRQQEREIRCVFCLAQGRHYSDLCDCIKNGRDRRLFLKEMKRCFICSELSCKQGVRCDKYDYQCHHCGARGHHPAICELPDQSKQLE</sequence>
<feature type="region of interest" description="Disordered" evidence="2">
    <location>
        <begin position="217"/>
        <end position="236"/>
    </location>
</feature>
<feature type="compositionally biased region" description="Basic and acidic residues" evidence="2">
    <location>
        <begin position="225"/>
        <end position="236"/>
    </location>
</feature>
<evidence type="ECO:0000256" key="1">
    <source>
        <dbReference type="SAM" id="Coils"/>
    </source>
</evidence>
<dbReference type="AlphaFoldDB" id="A0A183GN00"/>
<accession>A0A183GN00</accession>
<keyword evidence="4" id="KW-1185">Reference proteome</keyword>
<organism evidence="4 5">
    <name type="scientific">Heligmosomoides polygyrus</name>
    <name type="common">Parasitic roundworm</name>
    <dbReference type="NCBI Taxonomy" id="6339"/>
    <lineage>
        <taxon>Eukaryota</taxon>
        <taxon>Metazoa</taxon>
        <taxon>Ecdysozoa</taxon>
        <taxon>Nematoda</taxon>
        <taxon>Chromadorea</taxon>
        <taxon>Rhabditida</taxon>
        <taxon>Rhabditina</taxon>
        <taxon>Rhabditomorpha</taxon>
        <taxon>Strongyloidea</taxon>
        <taxon>Heligmosomidae</taxon>
        <taxon>Heligmosomoides</taxon>
    </lineage>
</organism>